<dbReference type="AlphaFoldDB" id="A0AAU9J3B8"/>
<dbReference type="Proteomes" id="UP001162131">
    <property type="component" value="Unassembled WGS sequence"/>
</dbReference>
<feature type="region of interest" description="Disordered" evidence="1">
    <location>
        <begin position="24"/>
        <end position="122"/>
    </location>
</feature>
<evidence type="ECO:0000313" key="3">
    <source>
        <dbReference type="Proteomes" id="UP001162131"/>
    </source>
</evidence>
<feature type="region of interest" description="Disordered" evidence="1">
    <location>
        <begin position="366"/>
        <end position="394"/>
    </location>
</feature>
<feature type="region of interest" description="Disordered" evidence="1">
    <location>
        <begin position="137"/>
        <end position="198"/>
    </location>
</feature>
<dbReference type="EMBL" id="CAJZBQ010000025">
    <property type="protein sequence ID" value="CAG9320409.1"/>
    <property type="molecule type" value="Genomic_DNA"/>
</dbReference>
<dbReference type="PANTHER" id="PTHR37028">
    <property type="entry name" value="UNNAMED PRODUCT-RELATED"/>
    <property type="match status" value="1"/>
</dbReference>
<evidence type="ECO:0000256" key="1">
    <source>
        <dbReference type="SAM" id="MobiDB-lite"/>
    </source>
</evidence>
<feature type="compositionally biased region" description="Polar residues" evidence="1">
    <location>
        <begin position="102"/>
        <end position="114"/>
    </location>
</feature>
<feature type="compositionally biased region" description="Polar residues" evidence="1">
    <location>
        <begin position="181"/>
        <end position="192"/>
    </location>
</feature>
<feature type="region of interest" description="Disordered" evidence="1">
    <location>
        <begin position="273"/>
        <end position="297"/>
    </location>
</feature>
<feature type="compositionally biased region" description="Basic and acidic residues" evidence="1">
    <location>
        <begin position="70"/>
        <end position="87"/>
    </location>
</feature>
<feature type="compositionally biased region" description="Low complexity" evidence="1">
    <location>
        <begin position="161"/>
        <end position="171"/>
    </location>
</feature>
<organism evidence="2 3">
    <name type="scientific">Blepharisma stoltei</name>
    <dbReference type="NCBI Taxonomy" id="1481888"/>
    <lineage>
        <taxon>Eukaryota</taxon>
        <taxon>Sar</taxon>
        <taxon>Alveolata</taxon>
        <taxon>Ciliophora</taxon>
        <taxon>Postciliodesmatophora</taxon>
        <taxon>Heterotrichea</taxon>
        <taxon>Heterotrichida</taxon>
        <taxon>Blepharismidae</taxon>
        <taxon>Blepharisma</taxon>
    </lineage>
</organism>
<accession>A0AAU9J3B8</accession>
<reference evidence="2" key="1">
    <citation type="submission" date="2021-09" db="EMBL/GenBank/DDBJ databases">
        <authorList>
            <consortium name="AG Swart"/>
            <person name="Singh M."/>
            <person name="Singh A."/>
            <person name="Seah K."/>
            <person name="Emmerich C."/>
        </authorList>
    </citation>
    <scope>NUCLEOTIDE SEQUENCE</scope>
    <source>
        <strain evidence="2">ATCC30299</strain>
    </source>
</reference>
<feature type="compositionally biased region" description="Polar residues" evidence="1">
    <location>
        <begin position="380"/>
        <end position="394"/>
    </location>
</feature>
<gene>
    <name evidence="2" type="ORF">BSTOLATCC_MIC26325</name>
</gene>
<protein>
    <submittedName>
        <fullName evidence="2">Uncharacterized protein</fullName>
    </submittedName>
</protein>
<name>A0AAU9J3B8_9CILI</name>
<dbReference type="PANTHER" id="PTHR37028:SF4">
    <property type="entry name" value="ALMS MOTIF DOMAIN-CONTAINING PROTEIN"/>
    <property type="match status" value="1"/>
</dbReference>
<sequence>MSEDSQLCSQIDSILARLDRRMEEAKTVSPFKENPSIPDFSSRIPLNSRQNNRASNNEMPLKKPFNYQEQRPKSGAENETAQEKAQKIGETFFNSLGKLLNRQANAEPEQSSGTFKIPEHHRLESFGKETYVQEVKLNEAIQMQSQHQKHPSFGGNKPKLADSYSKSSSKSPLRDKSPLKESSSSFQPQLSKKSMVIAKKLGSAKERLLTQPAREATNNTESLTFKPEINKKSAKIANKLTTPSKQNRWEALYLQGHEQKIKLEKIRKEAEESKKEDKECTFKPSITPTKERPDKSSTIDRLLSWGKVKEQKIKQKRDDDLEKDLEGCTFTPQINDLKYFIEEDISSLRGVSKFLDRQHAARRLKEEKFGPTPIKEELSSEQTSEGVSQYNSTTSKDITMQEFAEAIESLHDELHSFQI</sequence>
<proteinExistence type="predicted"/>
<feature type="compositionally biased region" description="Basic and acidic residues" evidence="1">
    <location>
        <begin position="366"/>
        <end position="378"/>
    </location>
</feature>
<keyword evidence="3" id="KW-1185">Reference proteome</keyword>
<feature type="compositionally biased region" description="Polar residues" evidence="1">
    <location>
        <begin position="44"/>
        <end position="58"/>
    </location>
</feature>
<evidence type="ECO:0000313" key="2">
    <source>
        <dbReference type="EMBL" id="CAG9320409.1"/>
    </source>
</evidence>
<comment type="caution">
    <text evidence="2">The sequence shown here is derived from an EMBL/GenBank/DDBJ whole genome shotgun (WGS) entry which is preliminary data.</text>
</comment>